<dbReference type="Proteomes" id="UP001302676">
    <property type="component" value="Unassembled WGS sequence"/>
</dbReference>
<reference evidence="1" key="2">
    <citation type="submission" date="2023-05" db="EMBL/GenBank/DDBJ databases">
        <authorList>
            <consortium name="Lawrence Berkeley National Laboratory"/>
            <person name="Steindorff A."/>
            <person name="Hensen N."/>
            <person name="Bonometti L."/>
            <person name="Westerberg I."/>
            <person name="Brannstrom I.O."/>
            <person name="Guillou S."/>
            <person name="Cros-Aarteil S."/>
            <person name="Calhoun S."/>
            <person name="Haridas S."/>
            <person name="Kuo A."/>
            <person name="Mondo S."/>
            <person name="Pangilinan J."/>
            <person name="Riley R."/>
            <person name="Labutti K."/>
            <person name="Andreopoulos B."/>
            <person name="Lipzen A."/>
            <person name="Chen C."/>
            <person name="Yanf M."/>
            <person name="Daum C."/>
            <person name="Ng V."/>
            <person name="Clum A."/>
            <person name="Ohm R."/>
            <person name="Martin F."/>
            <person name="Silar P."/>
            <person name="Natvig D."/>
            <person name="Lalanne C."/>
            <person name="Gautier V."/>
            <person name="Ament-Velasquez S.L."/>
            <person name="Kruys A."/>
            <person name="Hutchinson M.I."/>
            <person name="Powell A.J."/>
            <person name="Barry K."/>
            <person name="Miller A.N."/>
            <person name="Grigoriev I.V."/>
            <person name="Debuchy R."/>
            <person name="Gladieux P."/>
            <person name="Thoren M.H."/>
            <person name="Johannesson H."/>
        </authorList>
    </citation>
    <scope>NUCLEOTIDE SEQUENCE</scope>
    <source>
        <strain evidence="1">CBS 141.50</strain>
    </source>
</reference>
<sequence length="363" mass="40738">MEVKICISEGEKPRACDVLHPTTLNIERGIKCFGMTSLPLKIRVGVREHWTKEDGPLQTTLRDLQALLGHKVVVEPEWPLLADKLDAFYTDKTTLVVVVAGCIQTWARCMFELLEDPVNEDWTEKVLEKVPVRMDVFVEVSATDNATTTWSEHRGGFIVELPNKLVSLPAELFPVFQGQLLECFDPVTKLQLPERGATAAAGDDWEGVEVDTATGRPKVVESTTKSSAAEFMPDAASLPRPNELFLRPPYHLTLLPGHQQIELHGSHSPTLEFIATYLKRWSRVNHTDTRKPAGVQVTLHQSSFGQGGMFDRLTLSTEHNRYTNEFVVTSPLIVSLIEGVLGYRLVSAHEGWNFQRDVEFKKL</sequence>
<dbReference type="GeneID" id="87816872"/>
<dbReference type="AlphaFoldDB" id="A0AAN6V6B5"/>
<name>A0AAN6V6B5_9PEZI</name>
<organism evidence="1 2">
    <name type="scientific">Dichotomopilus funicola</name>
    <dbReference type="NCBI Taxonomy" id="1934379"/>
    <lineage>
        <taxon>Eukaryota</taxon>
        <taxon>Fungi</taxon>
        <taxon>Dikarya</taxon>
        <taxon>Ascomycota</taxon>
        <taxon>Pezizomycotina</taxon>
        <taxon>Sordariomycetes</taxon>
        <taxon>Sordariomycetidae</taxon>
        <taxon>Sordariales</taxon>
        <taxon>Chaetomiaceae</taxon>
        <taxon>Dichotomopilus</taxon>
    </lineage>
</organism>
<proteinExistence type="predicted"/>
<dbReference type="RefSeq" id="XP_062638211.1">
    <property type="nucleotide sequence ID" value="XM_062780259.1"/>
</dbReference>
<protein>
    <submittedName>
        <fullName evidence="1">Uncharacterized protein</fullName>
    </submittedName>
</protein>
<reference evidence="1" key="1">
    <citation type="journal article" date="2023" name="Mol. Phylogenet. Evol.">
        <title>Genome-scale phylogeny and comparative genomics of the fungal order Sordariales.</title>
        <authorList>
            <person name="Hensen N."/>
            <person name="Bonometti L."/>
            <person name="Westerberg I."/>
            <person name="Brannstrom I.O."/>
            <person name="Guillou S."/>
            <person name="Cros-Aarteil S."/>
            <person name="Calhoun S."/>
            <person name="Haridas S."/>
            <person name="Kuo A."/>
            <person name="Mondo S."/>
            <person name="Pangilinan J."/>
            <person name="Riley R."/>
            <person name="LaButti K."/>
            <person name="Andreopoulos B."/>
            <person name="Lipzen A."/>
            <person name="Chen C."/>
            <person name="Yan M."/>
            <person name="Daum C."/>
            <person name="Ng V."/>
            <person name="Clum A."/>
            <person name="Steindorff A."/>
            <person name="Ohm R.A."/>
            <person name="Martin F."/>
            <person name="Silar P."/>
            <person name="Natvig D.O."/>
            <person name="Lalanne C."/>
            <person name="Gautier V."/>
            <person name="Ament-Velasquez S.L."/>
            <person name="Kruys A."/>
            <person name="Hutchinson M.I."/>
            <person name="Powell A.J."/>
            <person name="Barry K."/>
            <person name="Miller A.N."/>
            <person name="Grigoriev I.V."/>
            <person name="Debuchy R."/>
            <person name="Gladieux P."/>
            <person name="Hiltunen Thoren M."/>
            <person name="Johannesson H."/>
        </authorList>
    </citation>
    <scope>NUCLEOTIDE SEQUENCE</scope>
    <source>
        <strain evidence="1">CBS 141.50</strain>
    </source>
</reference>
<accession>A0AAN6V6B5</accession>
<dbReference type="EMBL" id="MU853573">
    <property type="protein sequence ID" value="KAK4144840.1"/>
    <property type="molecule type" value="Genomic_DNA"/>
</dbReference>
<gene>
    <name evidence="1" type="ORF">C8A04DRAFT_27337</name>
</gene>
<evidence type="ECO:0000313" key="2">
    <source>
        <dbReference type="Proteomes" id="UP001302676"/>
    </source>
</evidence>
<comment type="caution">
    <text evidence="1">The sequence shown here is derived from an EMBL/GenBank/DDBJ whole genome shotgun (WGS) entry which is preliminary data.</text>
</comment>
<keyword evidence="2" id="KW-1185">Reference proteome</keyword>
<evidence type="ECO:0000313" key="1">
    <source>
        <dbReference type="EMBL" id="KAK4144840.1"/>
    </source>
</evidence>